<dbReference type="InterPro" id="IPR013783">
    <property type="entry name" value="Ig-like_fold"/>
</dbReference>
<dbReference type="InterPro" id="IPR036179">
    <property type="entry name" value="Ig-like_dom_sf"/>
</dbReference>
<dbReference type="PROSITE" id="PS50835">
    <property type="entry name" value="IG_LIKE"/>
    <property type="match status" value="3"/>
</dbReference>
<feature type="transmembrane region" description="Helical" evidence="4">
    <location>
        <begin position="59"/>
        <end position="81"/>
    </location>
</feature>
<keyword evidence="4" id="KW-1133">Transmembrane helix</keyword>
<keyword evidence="1" id="KW-0732">Signal</keyword>
<dbReference type="Pfam" id="PF13927">
    <property type="entry name" value="Ig_3"/>
    <property type="match status" value="2"/>
</dbReference>
<proteinExistence type="predicted"/>
<dbReference type="Proteomes" id="UP001159405">
    <property type="component" value="Unassembled WGS sequence"/>
</dbReference>
<dbReference type="InterPro" id="IPR003599">
    <property type="entry name" value="Ig_sub"/>
</dbReference>
<evidence type="ECO:0000256" key="1">
    <source>
        <dbReference type="ARBA" id="ARBA00022729"/>
    </source>
</evidence>
<comment type="caution">
    <text evidence="7">The sequence shown here is derived from an EMBL/GenBank/DDBJ whole genome shotgun (WGS) entry which is preliminary data.</text>
</comment>
<reference evidence="7 8" key="1">
    <citation type="submission" date="2022-05" db="EMBL/GenBank/DDBJ databases">
        <authorList>
            <consortium name="Genoscope - CEA"/>
            <person name="William W."/>
        </authorList>
    </citation>
    <scope>NUCLEOTIDE SEQUENCE [LARGE SCALE GENOMIC DNA]</scope>
</reference>
<feature type="domain" description="Ig-like" evidence="5">
    <location>
        <begin position="211"/>
        <end position="294"/>
    </location>
</feature>
<dbReference type="InterPro" id="IPR006571">
    <property type="entry name" value="TLDc_dom"/>
</dbReference>
<dbReference type="EMBL" id="CALNXK010000050">
    <property type="protein sequence ID" value="CAH3131706.1"/>
    <property type="molecule type" value="Genomic_DNA"/>
</dbReference>
<dbReference type="SMART" id="SM00408">
    <property type="entry name" value="IGc2"/>
    <property type="match status" value="3"/>
</dbReference>
<sequence>MASQKQSLPSFSSILSVLSIVFYCAGFLRVELELNEQKKRINDLENKRENMPPDVPNQILMLSNLMSLMLIFVIYLVCMPLKRSLLFMNRRAADSLKNTTGAKITVDRETILKINRLLSELKPQLCHSNGDSCLPGPPGPPGPRGDKGSRGRRGHKGDQGIMGSPGKSGKQGIMGPAGPKGEAGRKGKKGDIGPAGMPGAKGEPGESISAPVVAVSPKTLTVNEGGSASFHCSVSGNPDPVLVWSKTIRQYSQTVVSGGKMLLKNVQGSDSGTYNCSAVNILGQAQALVQLMVNVHPQVSLHPGPHYAIERSSYTLPSCHVTGYPAPVVSWRKSSGPLSQGRVKYNNSALQILHVRKADSDLYYCAASNLLGRVEKKTLLVVVSPPQFSVKPPAKVVVWVGGILILNCSATGDPQPVLTWKKQGGQLPVGRNQQINGNLVIRSVTVNDKGIYSCVATNAGVFKSEADTFIEVKDGLAGSTILSTLDSKYLDQLNSYLDPVRQTTGRSRFVRCWHAETDGWVAATFHSNCDGKGPTVTIVQVGSYIFGGYTDKSWGGMYHFVNALIAHICSALSSAWAVLFRFFFSLEYSVCLLKCSDKRFESSCRYVYSSKSFLFSLYNINGYAPVKVNSKSGHYSNAVYTCSNYGPTFGNGHDLHIHNNAASNRNSYTYCGYGYHLPTGYSASSSSCRFYAGGSSIYFTPTDVEVFYETTT</sequence>
<keyword evidence="8" id="KW-1185">Reference proteome</keyword>
<dbReference type="PANTHER" id="PTHR45080">
    <property type="entry name" value="CONTACTIN 5"/>
    <property type="match status" value="1"/>
</dbReference>
<evidence type="ECO:0000313" key="8">
    <source>
        <dbReference type="Proteomes" id="UP001159405"/>
    </source>
</evidence>
<dbReference type="InterPro" id="IPR013098">
    <property type="entry name" value="Ig_I-set"/>
</dbReference>
<feature type="transmembrane region" description="Helical" evidence="4">
    <location>
        <begin position="560"/>
        <end position="584"/>
    </location>
</feature>
<organism evidence="7 8">
    <name type="scientific">Porites lobata</name>
    <dbReference type="NCBI Taxonomy" id="104759"/>
    <lineage>
        <taxon>Eukaryota</taxon>
        <taxon>Metazoa</taxon>
        <taxon>Cnidaria</taxon>
        <taxon>Anthozoa</taxon>
        <taxon>Hexacorallia</taxon>
        <taxon>Scleractinia</taxon>
        <taxon>Fungiina</taxon>
        <taxon>Poritidae</taxon>
        <taxon>Porites</taxon>
    </lineage>
</organism>
<dbReference type="Pfam" id="PF07679">
    <property type="entry name" value="I-set"/>
    <property type="match status" value="1"/>
</dbReference>
<dbReference type="InterPro" id="IPR007110">
    <property type="entry name" value="Ig-like_dom"/>
</dbReference>
<dbReference type="SMART" id="SM00409">
    <property type="entry name" value="IG"/>
    <property type="match status" value="3"/>
</dbReference>
<feature type="domain" description="TLDc" evidence="6">
    <location>
        <begin position="483"/>
        <end position="710"/>
    </location>
</feature>
<dbReference type="Gene3D" id="2.60.40.10">
    <property type="entry name" value="Immunoglobulins"/>
    <property type="match status" value="3"/>
</dbReference>
<dbReference type="InterPro" id="IPR050958">
    <property type="entry name" value="Cell_Adh-Cytoskel_Orgn"/>
</dbReference>
<dbReference type="InterPro" id="IPR003598">
    <property type="entry name" value="Ig_sub2"/>
</dbReference>
<keyword evidence="4" id="KW-0472">Membrane</keyword>
<dbReference type="Pfam" id="PF01391">
    <property type="entry name" value="Collagen"/>
    <property type="match status" value="1"/>
</dbReference>
<dbReference type="SUPFAM" id="SSF48726">
    <property type="entry name" value="Immunoglobulin"/>
    <property type="match status" value="3"/>
</dbReference>
<evidence type="ECO:0000256" key="2">
    <source>
        <dbReference type="ARBA" id="ARBA00023157"/>
    </source>
</evidence>
<feature type="region of interest" description="Disordered" evidence="3">
    <location>
        <begin position="129"/>
        <end position="207"/>
    </location>
</feature>
<feature type="domain" description="Ig-like" evidence="5">
    <location>
        <begin position="297"/>
        <end position="384"/>
    </location>
</feature>
<evidence type="ECO:0000313" key="7">
    <source>
        <dbReference type="EMBL" id="CAH3131706.1"/>
    </source>
</evidence>
<gene>
    <name evidence="7" type="ORF">PLOB_00036232</name>
</gene>
<feature type="compositionally biased region" description="Basic and acidic residues" evidence="3">
    <location>
        <begin position="182"/>
        <end position="191"/>
    </location>
</feature>
<feature type="transmembrane region" description="Helical" evidence="4">
    <location>
        <begin position="12"/>
        <end position="30"/>
    </location>
</feature>
<dbReference type="Pfam" id="PF07534">
    <property type="entry name" value="TLD"/>
    <property type="match status" value="1"/>
</dbReference>
<dbReference type="PROSITE" id="PS51886">
    <property type="entry name" value="TLDC"/>
    <property type="match status" value="1"/>
</dbReference>
<evidence type="ECO:0000256" key="4">
    <source>
        <dbReference type="SAM" id="Phobius"/>
    </source>
</evidence>
<accession>A0ABN8P3C0</accession>
<keyword evidence="4" id="KW-0812">Transmembrane</keyword>
<evidence type="ECO:0000259" key="6">
    <source>
        <dbReference type="PROSITE" id="PS51886"/>
    </source>
</evidence>
<dbReference type="PANTHER" id="PTHR45080:SF8">
    <property type="entry name" value="IG-LIKE DOMAIN-CONTAINING PROTEIN"/>
    <property type="match status" value="1"/>
</dbReference>
<keyword evidence="2" id="KW-1015">Disulfide bond</keyword>
<feature type="domain" description="Ig-like" evidence="5">
    <location>
        <begin position="386"/>
        <end position="470"/>
    </location>
</feature>
<evidence type="ECO:0000259" key="5">
    <source>
        <dbReference type="PROSITE" id="PS50835"/>
    </source>
</evidence>
<protein>
    <submittedName>
        <fullName evidence="7">Uncharacterized protein</fullName>
    </submittedName>
</protein>
<dbReference type="InterPro" id="IPR008160">
    <property type="entry name" value="Collagen"/>
</dbReference>
<name>A0ABN8P3C0_9CNID</name>
<evidence type="ECO:0000256" key="3">
    <source>
        <dbReference type="SAM" id="MobiDB-lite"/>
    </source>
</evidence>